<evidence type="ECO:0000256" key="6">
    <source>
        <dbReference type="ARBA" id="ARBA00022723"/>
    </source>
</evidence>
<evidence type="ECO:0000313" key="16">
    <source>
        <dbReference type="Proteomes" id="UP000176755"/>
    </source>
</evidence>
<sequence length="334" mass="38395">MKTDLNSLKNQVKEELKKEGGSLGVYRKYLGPKGEITQILRSLKDLPEKERKEKGKLANEIKNEIEKAVESGKYKTRDAKYKTQDAHFDITVPGKKPSLGHLHPLTLARREVEEIFESMGFSVIGGPEMEKEWYNFDALNIPKDHPARDQWDTFYLKNGLLLRTHTSPVQVRYMEKNNPPLRIIVPGPVFRHEATDISHEFELMQVEGLMVDKTVSVANFKAVIDEFFRRFFKKDVKTRLRQDFFPFTEPSFDVSISCVVCGGKGCPTCKKSGWVELAGAGMVHPNVFKNSGLIPKDWQGWAFGFGLERLVMMKYKINDVRLFRSGDLRFLNQF</sequence>
<name>A0A1G2DYY2_9BACT</name>
<keyword evidence="6 13" id="KW-0479">Metal-binding</keyword>
<proteinExistence type="inferred from homology"/>
<keyword evidence="10 13" id="KW-0648">Protein biosynthesis</keyword>
<comment type="similarity">
    <text evidence="2 13">Belongs to the class-II aminoacyl-tRNA synthetase family. Phe-tRNA synthetase alpha subunit type 1 subfamily.</text>
</comment>
<dbReference type="SUPFAM" id="SSF46589">
    <property type="entry name" value="tRNA-binding arm"/>
    <property type="match status" value="1"/>
</dbReference>
<dbReference type="SUPFAM" id="SSF55681">
    <property type="entry name" value="Class II aaRS and biotin synthetases"/>
    <property type="match status" value="1"/>
</dbReference>
<evidence type="ECO:0000256" key="4">
    <source>
        <dbReference type="ARBA" id="ARBA00022490"/>
    </source>
</evidence>
<keyword evidence="7 13" id="KW-0547">Nucleotide-binding</keyword>
<dbReference type="GO" id="GO:0000049">
    <property type="term" value="F:tRNA binding"/>
    <property type="evidence" value="ECO:0007669"/>
    <property type="project" value="InterPro"/>
</dbReference>
<evidence type="ECO:0000256" key="11">
    <source>
        <dbReference type="ARBA" id="ARBA00023146"/>
    </source>
</evidence>
<dbReference type="NCBIfam" id="TIGR00468">
    <property type="entry name" value="pheS"/>
    <property type="match status" value="1"/>
</dbReference>
<dbReference type="GO" id="GO:0005524">
    <property type="term" value="F:ATP binding"/>
    <property type="evidence" value="ECO:0007669"/>
    <property type="project" value="UniProtKB-UniRule"/>
</dbReference>
<keyword evidence="5 13" id="KW-0436">Ligase</keyword>
<evidence type="ECO:0000256" key="13">
    <source>
        <dbReference type="HAMAP-Rule" id="MF_00281"/>
    </source>
</evidence>
<evidence type="ECO:0000256" key="9">
    <source>
        <dbReference type="ARBA" id="ARBA00022842"/>
    </source>
</evidence>
<dbReference type="GO" id="GO:0006432">
    <property type="term" value="P:phenylalanyl-tRNA aminoacylation"/>
    <property type="evidence" value="ECO:0007669"/>
    <property type="project" value="UniProtKB-UniRule"/>
</dbReference>
<evidence type="ECO:0000256" key="3">
    <source>
        <dbReference type="ARBA" id="ARBA00011209"/>
    </source>
</evidence>
<protein>
    <recommendedName>
        <fullName evidence="13">Phenylalanine--tRNA ligase alpha subunit</fullName>
        <ecNumber evidence="13">6.1.1.20</ecNumber>
    </recommendedName>
    <alternativeName>
        <fullName evidence="13">Phenylalanyl-tRNA synthetase alpha subunit</fullName>
        <shortName evidence="13">PheRS</shortName>
    </alternativeName>
</protein>
<comment type="cofactor">
    <cofactor evidence="13">
        <name>Mg(2+)</name>
        <dbReference type="ChEBI" id="CHEBI:18420"/>
    </cofactor>
    <text evidence="13">Binds 2 magnesium ions per tetramer.</text>
</comment>
<dbReference type="CDD" id="cd00496">
    <property type="entry name" value="PheRS_alpha_core"/>
    <property type="match status" value="1"/>
</dbReference>
<dbReference type="Pfam" id="PF01409">
    <property type="entry name" value="tRNA-synt_2d"/>
    <property type="match status" value="1"/>
</dbReference>
<dbReference type="Gene3D" id="3.30.930.10">
    <property type="entry name" value="Bira Bifunctional Protein, Domain 2"/>
    <property type="match status" value="1"/>
</dbReference>
<evidence type="ECO:0000256" key="7">
    <source>
        <dbReference type="ARBA" id="ARBA00022741"/>
    </source>
</evidence>
<dbReference type="Pfam" id="PF02912">
    <property type="entry name" value="Phe_tRNA-synt_N"/>
    <property type="match status" value="1"/>
</dbReference>
<dbReference type="InterPro" id="IPR010978">
    <property type="entry name" value="tRNA-bd_arm"/>
</dbReference>
<evidence type="ECO:0000256" key="5">
    <source>
        <dbReference type="ARBA" id="ARBA00022598"/>
    </source>
</evidence>
<keyword evidence="9 13" id="KW-0460">Magnesium</keyword>
<dbReference type="PROSITE" id="PS50862">
    <property type="entry name" value="AA_TRNA_LIGASE_II"/>
    <property type="match status" value="1"/>
</dbReference>
<comment type="catalytic activity">
    <reaction evidence="12 13">
        <text>tRNA(Phe) + L-phenylalanine + ATP = L-phenylalanyl-tRNA(Phe) + AMP + diphosphate + H(+)</text>
        <dbReference type="Rhea" id="RHEA:19413"/>
        <dbReference type="Rhea" id="RHEA-COMP:9668"/>
        <dbReference type="Rhea" id="RHEA-COMP:9699"/>
        <dbReference type="ChEBI" id="CHEBI:15378"/>
        <dbReference type="ChEBI" id="CHEBI:30616"/>
        <dbReference type="ChEBI" id="CHEBI:33019"/>
        <dbReference type="ChEBI" id="CHEBI:58095"/>
        <dbReference type="ChEBI" id="CHEBI:78442"/>
        <dbReference type="ChEBI" id="CHEBI:78531"/>
        <dbReference type="ChEBI" id="CHEBI:456215"/>
        <dbReference type="EC" id="6.1.1.20"/>
    </reaction>
</comment>
<dbReference type="Proteomes" id="UP000176755">
    <property type="component" value="Unassembled WGS sequence"/>
</dbReference>
<evidence type="ECO:0000256" key="8">
    <source>
        <dbReference type="ARBA" id="ARBA00022840"/>
    </source>
</evidence>
<dbReference type="GO" id="GO:0000287">
    <property type="term" value="F:magnesium ion binding"/>
    <property type="evidence" value="ECO:0007669"/>
    <property type="project" value="UniProtKB-UniRule"/>
</dbReference>
<dbReference type="HAMAP" id="MF_00281">
    <property type="entry name" value="Phe_tRNA_synth_alpha1"/>
    <property type="match status" value="1"/>
</dbReference>
<dbReference type="InterPro" id="IPR045864">
    <property type="entry name" value="aa-tRNA-synth_II/BPL/LPL"/>
</dbReference>
<keyword evidence="11 13" id="KW-0030">Aminoacyl-tRNA synthetase</keyword>
<organism evidence="15 16">
    <name type="scientific">Candidatus Nealsonbacteria bacterium RBG_13_42_11</name>
    <dbReference type="NCBI Taxonomy" id="1801663"/>
    <lineage>
        <taxon>Bacteria</taxon>
        <taxon>Candidatus Nealsoniibacteriota</taxon>
    </lineage>
</organism>
<dbReference type="InterPro" id="IPR022911">
    <property type="entry name" value="Phe_tRNA_ligase_alpha1_bac"/>
</dbReference>
<comment type="subcellular location">
    <subcellularLocation>
        <location evidence="1 13">Cytoplasm</location>
    </subcellularLocation>
</comment>
<comment type="caution">
    <text evidence="15">The sequence shown here is derived from an EMBL/GenBank/DDBJ whole genome shotgun (WGS) entry which is preliminary data.</text>
</comment>
<dbReference type="GO" id="GO:0004826">
    <property type="term" value="F:phenylalanine-tRNA ligase activity"/>
    <property type="evidence" value="ECO:0007669"/>
    <property type="project" value="UniProtKB-UniRule"/>
</dbReference>
<dbReference type="STRING" id="1801663.A2175_00865"/>
<dbReference type="InterPro" id="IPR002319">
    <property type="entry name" value="Phenylalanyl-tRNA_Synthase"/>
</dbReference>
<dbReference type="FunFam" id="3.30.930.10:FF:000089">
    <property type="entry name" value="Phenylalanine--tRNA ligase alpha subunit"/>
    <property type="match status" value="1"/>
</dbReference>
<evidence type="ECO:0000256" key="10">
    <source>
        <dbReference type="ARBA" id="ARBA00022917"/>
    </source>
</evidence>
<dbReference type="InterPro" id="IPR004188">
    <property type="entry name" value="Phe-tRNA_ligase_II_N"/>
</dbReference>
<gene>
    <name evidence="13" type="primary">pheS</name>
    <name evidence="15" type="ORF">A2175_00865</name>
</gene>
<evidence type="ECO:0000256" key="12">
    <source>
        <dbReference type="ARBA" id="ARBA00049255"/>
    </source>
</evidence>
<evidence type="ECO:0000256" key="2">
    <source>
        <dbReference type="ARBA" id="ARBA00010207"/>
    </source>
</evidence>
<dbReference type="InterPro" id="IPR004529">
    <property type="entry name" value="Phe-tRNA-synth_IIc_asu"/>
</dbReference>
<feature type="domain" description="Aminoacyl-transfer RNA synthetases class-II family profile" evidence="14">
    <location>
        <begin position="110"/>
        <end position="313"/>
    </location>
</feature>
<evidence type="ECO:0000259" key="14">
    <source>
        <dbReference type="PROSITE" id="PS50862"/>
    </source>
</evidence>
<feature type="binding site" evidence="13">
    <location>
        <position position="249"/>
    </location>
    <ligand>
        <name>Mg(2+)</name>
        <dbReference type="ChEBI" id="CHEBI:18420"/>
        <note>shared with beta subunit</note>
    </ligand>
</feature>
<evidence type="ECO:0000313" key="15">
    <source>
        <dbReference type="EMBL" id="OGZ18814.1"/>
    </source>
</evidence>
<reference evidence="15 16" key="1">
    <citation type="journal article" date="2016" name="Nat. Commun.">
        <title>Thousands of microbial genomes shed light on interconnected biogeochemical processes in an aquifer system.</title>
        <authorList>
            <person name="Anantharaman K."/>
            <person name="Brown C.T."/>
            <person name="Hug L.A."/>
            <person name="Sharon I."/>
            <person name="Castelle C.J."/>
            <person name="Probst A.J."/>
            <person name="Thomas B.C."/>
            <person name="Singh A."/>
            <person name="Wilkins M.J."/>
            <person name="Karaoz U."/>
            <person name="Brodie E.L."/>
            <person name="Williams K.H."/>
            <person name="Hubbard S.S."/>
            <person name="Banfield J.F."/>
        </authorList>
    </citation>
    <scope>NUCLEOTIDE SEQUENCE [LARGE SCALE GENOMIC DNA]</scope>
</reference>
<evidence type="ECO:0000256" key="1">
    <source>
        <dbReference type="ARBA" id="ARBA00004496"/>
    </source>
</evidence>
<dbReference type="EC" id="6.1.1.20" evidence="13"/>
<accession>A0A1G2DYY2</accession>
<dbReference type="GO" id="GO:0005737">
    <property type="term" value="C:cytoplasm"/>
    <property type="evidence" value="ECO:0007669"/>
    <property type="project" value="UniProtKB-SubCell"/>
</dbReference>
<dbReference type="PANTHER" id="PTHR11538">
    <property type="entry name" value="PHENYLALANYL-TRNA SYNTHETASE"/>
    <property type="match status" value="1"/>
</dbReference>
<comment type="subunit">
    <text evidence="3 13">Tetramer of two alpha and two beta subunits.</text>
</comment>
<dbReference type="AlphaFoldDB" id="A0A1G2DYY2"/>
<dbReference type="PANTHER" id="PTHR11538:SF41">
    <property type="entry name" value="PHENYLALANINE--TRNA LIGASE, MITOCHONDRIAL"/>
    <property type="match status" value="1"/>
</dbReference>
<keyword evidence="4 13" id="KW-0963">Cytoplasm</keyword>
<dbReference type="InterPro" id="IPR006195">
    <property type="entry name" value="aa-tRNA-synth_II"/>
</dbReference>
<dbReference type="EMBL" id="MHLY01000007">
    <property type="protein sequence ID" value="OGZ18814.1"/>
    <property type="molecule type" value="Genomic_DNA"/>
</dbReference>
<keyword evidence="8 13" id="KW-0067">ATP-binding</keyword>